<dbReference type="AlphaFoldDB" id="A0A209A8Z7"/>
<organism evidence="1 2">
    <name type="scientific">Yersinia intermedia</name>
    <dbReference type="NCBI Taxonomy" id="631"/>
    <lineage>
        <taxon>Bacteria</taxon>
        <taxon>Pseudomonadati</taxon>
        <taxon>Pseudomonadota</taxon>
        <taxon>Gammaproteobacteria</taxon>
        <taxon>Enterobacterales</taxon>
        <taxon>Yersiniaceae</taxon>
        <taxon>Yersinia</taxon>
    </lineage>
</organism>
<comment type="caution">
    <text evidence="1">The sequence shown here is derived from an EMBL/GenBank/DDBJ whole genome shotgun (WGS) entry which is preliminary data.</text>
</comment>
<proteinExistence type="predicted"/>
<gene>
    <name evidence="1" type="ORF">CBW57_03890</name>
</gene>
<dbReference type="Proteomes" id="UP000196440">
    <property type="component" value="Unassembled WGS sequence"/>
</dbReference>
<protein>
    <submittedName>
        <fullName evidence="1">Uncharacterized protein</fullName>
    </submittedName>
</protein>
<sequence length="60" mass="6353">MIWVTNLSGADLNAACSGLTEARPMDGPSNERRNTAAAARTKGIPKVIDVAARQQVNESQ</sequence>
<dbReference type="EMBL" id="NHOI01000004">
    <property type="protein sequence ID" value="OVZ89185.1"/>
    <property type="molecule type" value="Genomic_DNA"/>
</dbReference>
<reference evidence="1 2" key="1">
    <citation type="submission" date="2017-05" db="EMBL/GenBank/DDBJ databases">
        <title>Whole genome sequencing of Yersinia kristensenii.</title>
        <authorList>
            <person name="Campioni F."/>
        </authorList>
    </citation>
    <scope>NUCLEOTIDE SEQUENCE [LARGE SCALE GENOMIC DNA]</scope>
    <source>
        <strain evidence="1 2">CFSAN060536</strain>
    </source>
</reference>
<name>A0A209A8Z7_YERIN</name>
<evidence type="ECO:0000313" key="1">
    <source>
        <dbReference type="EMBL" id="OVZ89185.1"/>
    </source>
</evidence>
<evidence type="ECO:0000313" key="2">
    <source>
        <dbReference type="Proteomes" id="UP000196440"/>
    </source>
</evidence>
<accession>A0A209A8Z7</accession>